<dbReference type="Gene3D" id="3.40.50.300">
    <property type="entry name" value="P-loop containing nucleotide triphosphate hydrolases"/>
    <property type="match status" value="1"/>
</dbReference>
<dbReference type="InterPro" id="IPR027417">
    <property type="entry name" value="P-loop_NTPase"/>
</dbReference>
<evidence type="ECO:0000313" key="2">
    <source>
        <dbReference type="Proteomes" id="UP000271573"/>
    </source>
</evidence>
<dbReference type="AlphaFoldDB" id="A0A3G9IJP9"/>
<dbReference type="GO" id="GO:0016740">
    <property type="term" value="F:transferase activity"/>
    <property type="evidence" value="ECO:0007669"/>
    <property type="project" value="UniProtKB-KW"/>
</dbReference>
<dbReference type="KEGG" id="nbe:Back2_28030"/>
<sequence>MTDTSARTRPDLGTYEEISAAAVGTTGLTDFGGTEHEEGLRILVDDLAENAGLTPLGNYQQRQMVKATLVSRLLSQQGFTANPEHADVRIERPIFVTGLPRTGTTALHRLLTADPSHQGLELWLTEVPQPRPPRESWATDPIYQALDAAYKAHHEANPDFSGIHYSDAATVEECWRLLRQSGLSVGFESLADIPRYAAWLEQQDWTPAYARHKQNLQLIGLHDQDKRWVLKNPSHLVGIDAILSVYPDACIVRTTRDVVASVASACSLSAAATDGWSTTFVGARIGETQLDLLDREVRAYERDRARHDASHFLDVDYDSFIADPVGTTRGIYEAFDLDWSPAVDQAVTAADAESRTGARKSSHRYDLADYGLTETQVRDRLA</sequence>
<evidence type="ECO:0000313" key="1">
    <source>
        <dbReference type="EMBL" id="BBH18516.1"/>
    </source>
</evidence>
<dbReference type="SUPFAM" id="SSF52540">
    <property type="entry name" value="P-loop containing nucleoside triphosphate hydrolases"/>
    <property type="match status" value="1"/>
</dbReference>
<dbReference type="PANTHER" id="PTHR36451:SF1">
    <property type="entry name" value="OMEGA-HYDROXY-BETA-DIHYDROMENAQUINONE-9 SULFOTRANSFERASE STF3"/>
    <property type="match status" value="1"/>
</dbReference>
<dbReference type="Pfam" id="PF13469">
    <property type="entry name" value="Sulfotransfer_3"/>
    <property type="match status" value="1"/>
</dbReference>
<dbReference type="OrthoDB" id="9777890at2"/>
<organism evidence="1 2">
    <name type="scientific">Nocardioides baekrokdamisoli</name>
    <dbReference type="NCBI Taxonomy" id="1804624"/>
    <lineage>
        <taxon>Bacteria</taxon>
        <taxon>Bacillati</taxon>
        <taxon>Actinomycetota</taxon>
        <taxon>Actinomycetes</taxon>
        <taxon>Propionibacteriales</taxon>
        <taxon>Nocardioidaceae</taxon>
        <taxon>Nocardioides</taxon>
    </lineage>
</organism>
<dbReference type="InterPro" id="IPR052736">
    <property type="entry name" value="Stf3_sulfotransferase"/>
</dbReference>
<dbReference type="PANTHER" id="PTHR36451">
    <property type="entry name" value="PAPS-DEPENDENT SULFOTRANSFERASE STF3"/>
    <property type="match status" value="1"/>
</dbReference>
<keyword evidence="1" id="KW-0808">Transferase</keyword>
<accession>A0A3G9IJP9</accession>
<proteinExistence type="predicted"/>
<dbReference type="EMBL" id="AP019307">
    <property type="protein sequence ID" value="BBH18516.1"/>
    <property type="molecule type" value="Genomic_DNA"/>
</dbReference>
<dbReference type="Proteomes" id="UP000271573">
    <property type="component" value="Chromosome"/>
</dbReference>
<name>A0A3G9IJP9_9ACTN</name>
<gene>
    <name evidence="1" type="ORF">Back2_28030</name>
</gene>
<protein>
    <submittedName>
        <fullName evidence="1">Sulfotransferase</fullName>
    </submittedName>
</protein>
<keyword evidence="2" id="KW-1185">Reference proteome</keyword>
<reference evidence="1 2" key="1">
    <citation type="submission" date="2018-11" db="EMBL/GenBank/DDBJ databases">
        <title>Complete genome sequence of Nocardioides baekrokdamisoli strain KCTC 39748.</title>
        <authorList>
            <person name="Kang S.W."/>
            <person name="Lee K.C."/>
            <person name="Kim K.K."/>
            <person name="Kim J.S."/>
            <person name="Kim D.S."/>
            <person name="Ko S.H."/>
            <person name="Yang S.H."/>
            <person name="Shin Y.K."/>
            <person name="Lee J.S."/>
        </authorList>
    </citation>
    <scope>NUCLEOTIDE SEQUENCE [LARGE SCALE GENOMIC DNA]</scope>
    <source>
        <strain evidence="1 2">KCTC 39748</strain>
    </source>
</reference>
<dbReference type="RefSeq" id="WP_125569811.1">
    <property type="nucleotide sequence ID" value="NZ_AP019307.1"/>
</dbReference>